<evidence type="ECO:0000313" key="1">
    <source>
        <dbReference type="EMBL" id="KAB7790461.1"/>
    </source>
</evidence>
<accession>A0A6I1GVI3</accession>
<evidence type="ECO:0008006" key="3">
    <source>
        <dbReference type="Google" id="ProtNLM"/>
    </source>
</evidence>
<dbReference type="RefSeq" id="WP_152234403.1">
    <property type="nucleotide sequence ID" value="NZ_JBHSKZ010000008.1"/>
</dbReference>
<dbReference type="AlphaFoldDB" id="A0A6I1GVI3"/>
<name>A0A6I1GVI3_9BIFI</name>
<protein>
    <recommendedName>
        <fullName evidence="3">DUF559 domain-containing protein</fullName>
    </recommendedName>
</protein>
<evidence type="ECO:0000313" key="2">
    <source>
        <dbReference type="Proteomes" id="UP000441772"/>
    </source>
</evidence>
<reference evidence="1 2" key="1">
    <citation type="submission" date="2019-09" db="EMBL/GenBank/DDBJ databases">
        <title>Characterization of the phylogenetic diversity of two novel species belonging to the genus Bifidobacterium: Bifidobacterium cebidarum sp. nov. and Bifidobacterium leontopitheci sp. nov.</title>
        <authorList>
            <person name="Lugli G.A."/>
            <person name="Duranti S."/>
            <person name="Milani C."/>
            <person name="Turroni F."/>
            <person name="Ventura M."/>
        </authorList>
    </citation>
    <scope>NUCLEOTIDE SEQUENCE [LARGE SCALE GENOMIC DNA]</scope>
    <source>
        <strain evidence="1 2">LMG 31471</strain>
    </source>
</reference>
<sequence length="289" mass="32784">MTILQYHAQNTRQTIQSQCQLVHEDLGYRPIFVLTTALALMGIEASHGVLVTDLLHIGIPHRMKVPSRPYAEFHIWKPLEDPANLIEIDGIICTSPAATFAHLQPFMLFKETILLADRMTCRNDKLRVTSHDELVTFFDGKRISGAKSARRALRLSQPNTDSASEGLLRLGALESGLPNPKVNHNVVLPSAKNAWLDMAYEKYGVAMEFHGQQHEFQYEADTIRMNELAAVDWVTLIAWANTLHSEHRLRRYYNQVAAALHHAGARDFRRPPMDLWTLSDGRRNLGFPD</sequence>
<gene>
    <name evidence="1" type="ORF">F7D09_1057</name>
</gene>
<comment type="caution">
    <text evidence="1">The sequence shown here is derived from an EMBL/GenBank/DDBJ whole genome shotgun (WGS) entry which is preliminary data.</text>
</comment>
<proteinExistence type="predicted"/>
<dbReference type="Proteomes" id="UP000441772">
    <property type="component" value="Unassembled WGS sequence"/>
</dbReference>
<keyword evidence="2" id="KW-1185">Reference proteome</keyword>
<dbReference type="EMBL" id="WBVT01000012">
    <property type="protein sequence ID" value="KAB7790461.1"/>
    <property type="molecule type" value="Genomic_DNA"/>
</dbReference>
<organism evidence="1 2">
    <name type="scientific">Bifidobacterium leontopitheci</name>
    <dbReference type="NCBI Taxonomy" id="2650774"/>
    <lineage>
        <taxon>Bacteria</taxon>
        <taxon>Bacillati</taxon>
        <taxon>Actinomycetota</taxon>
        <taxon>Actinomycetes</taxon>
        <taxon>Bifidobacteriales</taxon>
        <taxon>Bifidobacteriaceae</taxon>
        <taxon>Bifidobacterium</taxon>
    </lineage>
</organism>